<keyword evidence="4" id="KW-1185">Reference proteome</keyword>
<evidence type="ECO:0000256" key="1">
    <source>
        <dbReference type="SAM" id="SignalP"/>
    </source>
</evidence>
<evidence type="ECO:0000259" key="2">
    <source>
        <dbReference type="Pfam" id="PF13843"/>
    </source>
</evidence>
<dbReference type="AlphaFoldDB" id="A0A3N4K633"/>
<dbReference type="EMBL" id="ML120361">
    <property type="protein sequence ID" value="RPB03911.1"/>
    <property type="molecule type" value="Genomic_DNA"/>
</dbReference>
<dbReference type="Pfam" id="PF13843">
    <property type="entry name" value="DDE_Tnp_1_7"/>
    <property type="match status" value="1"/>
</dbReference>
<evidence type="ECO:0000313" key="4">
    <source>
        <dbReference type="Proteomes" id="UP000276215"/>
    </source>
</evidence>
<evidence type="ECO:0000313" key="3">
    <source>
        <dbReference type="EMBL" id="RPB03911.1"/>
    </source>
</evidence>
<feature type="domain" description="PiggyBac transposable element-derived protein" evidence="2">
    <location>
        <begin position="1"/>
        <end position="85"/>
    </location>
</feature>
<accession>A0A3N4K633</accession>
<dbReference type="Proteomes" id="UP000276215">
    <property type="component" value="Unassembled WGS sequence"/>
</dbReference>
<gene>
    <name evidence="3" type="ORF">L873DRAFT_1856975</name>
</gene>
<dbReference type="OrthoDB" id="2441803at2759"/>
<proteinExistence type="predicted"/>
<keyword evidence="1" id="KW-0732">Signal</keyword>
<feature type="signal peptide" evidence="1">
    <location>
        <begin position="1"/>
        <end position="17"/>
    </location>
</feature>
<reference evidence="3 4" key="1">
    <citation type="journal article" date="2018" name="Nat. Ecol. Evol.">
        <title>Pezizomycetes genomes reveal the molecular basis of ectomycorrhizal truffle lifestyle.</title>
        <authorList>
            <person name="Murat C."/>
            <person name="Payen T."/>
            <person name="Noel B."/>
            <person name="Kuo A."/>
            <person name="Morin E."/>
            <person name="Chen J."/>
            <person name="Kohler A."/>
            <person name="Krizsan K."/>
            <person name="Balestrini R."/>
            <person name="Da Silva C."/>
            <person name="Montanini B."/>
            <person name="Hainaut M."/>
            <person name="Levati E."/>
            <person name="Barry K.W."/>
            <person name="Belfiori B."/>
            <person name="Cichocki N."/>
            <person name="Clum A."/>
            <person name="Dockter R.B."/>
            <person name="Fauchery L."/>
            <person name="Guy J."/>
            <person name="Iotti M."/>
            <person name="Le Tacon F."/>
            <person name="Lindquist E.A."/>
            <person name="Lipzen A."/>
            <person name="Malagnac F."/>
            <person name="Mello A."/>
            <person name="Molinier V."/>
            <person name="Miyauchi S."/>
            <person name="Poulain J."/>
            <person name="Riccioni C."/>
            <person name="Rubini A."/>
            <person name="Sitrit Y."/>
            <person name="Splivallo R."/>
            <person name="Traeger S."/>
            <person name="Wang M."/>
            <person name="Zifcakova L."/>
            <person name="Wipf D."/>
            <person name="Zambonelli A."/>
            <person name="Paolocci F."/>
            <person name="Nowrousian M."/>
            <person name="Ottonello S."/>
            <person name="Baldrian P."/>
            <person name="Spatafora J.W."/>
            <person name="Henrissat B."/>
            <person name="Nagy L.G."/>
            <person name="Aury J.M."/>
            <person name="Wincker P."/>
            <person name="Grigoriev I.V."/>
            <person name="Bonfante P."/>
            <person name="Martin F.M."/>
        </authorList>
    </citation>
    <scope>NUCLEOTIDE SEQUENCE [LARGE SCALE GENOMIC DNA]</scope>
    <source>
        <strain evidence="3 4">120613-1</strain>
    </source>
</reference>
<sequence>MIFLGLIIYMGLYHTSTVPDYWRKDDLSQVLFEQLKRFFHVSTPVENLPRHLWYQKMEPLSSTMQCHFQCYCTPATEVSIDEMMI</sequence>
<dbReference type="InterPro" id="IPR029526">
    <property type="entry name" value="PGBD"/>
</dbReference>
<organism evidence="3 4">
    <name type="scientific">Choiromyces venosus 120613-1</name>
    <dbReference type="NCBI Taxonomy" id="1336337"/>
    <lineage>
        <taxon>Eukaryota</taxon>
        <taxon>Fungi</taxon>
        <taxon>Dikarya</taxon>
        <taxon>Ascomycota</taxon>
        <taxon>Pezizomycotina</taxon>
        <taxon>Pezizomycetes</taxon>
        <taxon>Pezizales</taxon>
        <taxon>Tuberaceae</taxon>
        <taxon>Choiromyces</taxon>
    </lineage>
</organism>
<name>A0A3N4K633_9PEZI</name>
<feature type="chain" id="PRO_5018057295" description="PiggyBac transposable element-derived protein domain-containing protein" evidence="1">
    <location>
        <begin position="18"/>
        <end position="85"/>
    </location>
</feature>
<protein>
    <recommendedName>
        <fullName evidence="2">PiggyBac transposable element-derived protein domain-containing protein</fullName>
    </recommendedName>
</protein>
<dbReference type="STRING" id="1336337.A0A3N4K633"/>